<name>A0A6J7VFN2_9ZZZZ</name>
<organism evidence="1">
    <name type="scientific">freshwater metagenome</name>
    <dbReference type="NCBI Taxonomy" id="449393"/>
    <lineage>
        <taxon>unclassified sequences</taxon>
        <taxon>metagenomes</taxon>
        <taxon>ecological metagenomes</taxon>
    </lineage>
</organism>
<evidence type="ECO:0000313" key="1">
    <source>
        <dbReference type="EMBL" id="CAB5077140.1"/>
    </source>
</evidence>
<sequence>MMFFIAVGAIQLLVGPASDSVTEQMNVLSSTRATSVGSDAHQKELGFFLSRINVPAFTSSSVMRVHSSSEPSHI</sequence>
<dbReference type="EMBL" id="CAFBRA010000106">
    <property type="protein sequence ID" value="CAB5077140.1"/>
    <property type="molecule type" value="Genomic_DNA"/>
</dbReference>
<gene>
    <name evidence="1" type="ORF">UFOPK4382_01174</name>
</gene>
<accession>A0A6J7VFN2</accession>
<proteinExistence type="predicted"/>
<dbReference type="AlphaFoldDB" id="A0A6J7VFN2"/>
<reference evidence="1" key="1">
    <citation type="submission" date="2020-05" db="EMBL/GenBank/DDBJ databases">
        <authorList>
            <person name="Chiriac C."/>
            <person name="Salcher M."/>
            <person name="Ghai R."/>
            <person name="Kavagutti S V."/>
        </authorList>
    </citation>
    <scope>NUCLEOTIDE SEQUENCE</scope>
</reference>
<protein>
    <submittedName>
        <fullName evidence="1">Unannotated protein</fullName>
    </submittedName>
</protein>